<evidence type="ECO:0000313" key="3">
    <source>
        <dbReference type="Proteomes" id="UP000001844"/>
    </source>
</evidence>
<organism evidence="2 3">
    <name type="scientific">Nitrosococcus halophilus (strain Nc4)</name>
    <dbReference type="NCBI Taxonomy" id="472759"/>
    <lineage>
        <taxon>Bacteria</taxon>
        <taxon>Pseudomonadati</taxon>
        <taxon>Pseudomonadota</taxon>
        <taxon>Gammaproteobacteria</taxon>
        <taxon>Chromatiales</taxon>
        <taxon>Chromatiaceae</taxon>
        <taxon>Nitrosococcus</taxon>
    </lineage>
</organism>
<feature type="transmembrane region" description="Helical" evidence="1">
    <location>
        <begin position="26"/>
        <end position="46"/>
    </location>
</feature>
<gene>
    <name evidence="2" type="ordered locus">Nhal_1495</name>
</gene>
<reference evidence="3" key="1">
    <citation type="submission" date="2010-04" db="EMBL/GenBank/DDBJ databases">
        <title>Complete genome sequence of Nitrosococcus halophilus Nc4, a salt-adapted, aerobic obligate ammonia-oxidizing sulfur purple bacterium.</title>
        <authorList>
            <consortium name="US DOE Joint Genome Institute"/>
            <person name="Campbell M.A."/>
            <person name="Malfatti S.A."/>
            <person name="Chain P.S.G."/>
            <person name="Heidelberg J.F."/>
            <person name="Ward B.B."/>
            <person name="Klotz M.G."/>
        </authorList>
    </citation>
    <scope>NUCLEOTIDE SEQUENCE [LARGE SCALE GENOMIC DNA]</scope>
    <source>
        <strain evidence="3">Nc4</strain>
    </source>
</reference>
<name>D5C181_NITHN</name>
<keyword evidence="1" id="KW-1133">Transmembrane helix</keyword>
<keyword evidence="3" id="KW-1185">Reference proteome</keyword>
<dbReference type="Proteomes" id="UP000001844">
    <property type="component" value="Chromosome"/>
</dbReference>
<protein>
    <submittedName>
        <fullName evidence="2">Uncharacterized protein</fullName>
    </submittedName>
</protein>
<sequence length="52" mass="6134">MTKSQEEKKAQKKRFSDRLLENMSRFIVSLTWAILLAVVIFVVYLATQFAQR</sequence>
<dbReference type="AlphaFoldDB" id="D5C181"/>
<dbReference type="RefSeq" id="WP_013032527.1">
    <property type="nucleotide sequence ID" value="NC_013960.1"/>
</dbReference>
<accession>D5C181</accession>
<dbReference type="HOGENOM" id="CLU_3082324_0_0_6"/>
<evidence type="ECO:0000256" key="1">
    <source>
        <dbReference type="SAM" id="Phobius"/>
    </source>
</evidence>
<dbReference type="EMBL" id="CP001798">
    <property type="protein sequence ID" value="ADE14638.1"/>
    <property type="molecule type" value="Genomic_DNA"/>
</dbReference>
<proteinExistence type="predicted"/>
<keyword evidence="1" id="KW-0812">Transmembrane</keyword>
<evidence type="ECO:0000313" key="2">
    <source>
        <dbReference type="EMBL" id="ADE14638.1"/>
    </source>
</evidence>
<dbReference type="KEGG" id="nhl:Nhal_1495"/>
<dbReference type="STRING" id="472759.Nhal_1495"/>
<keyword evidence="1" id="KW-0472">Membrane</keyword>